<proteinExistence type="predicted"/>
<dbReference type="Pfam" id="PF12890">
    <property type="entry name" value="DHOase"/>
    <property type="match status" value="1"/>
</dbReference>
<dbReference type="AlphaFoldDB" id="A0A1H9MAB3"/>
<reference evidence="4" key="1">
    <citation type="submission" date="2016-10" db="EMBL/GenBank/DDBJ databases">
        <authorList>
            <person name="Varghese N."/>
            <person name="Submissions S."/>
        </authorList>
    </citation>
    <scope>NUCLEOTIDE SEQUENCE [LARGE SCALE GENOMIC DNA]</scope>
    <source>
        <strain evidence="4">DSM 24740</strain>
    </source>
</reference>
<keyword evidence="4" id="KW-1185">Reference proteome</keyword>
<dbReference type="STRING" id="478744.SAMN05444359_1285"/>
<dbReference type="GO" id="GO:0004038">
    <property type="term" value="F:allantoinase activity"/>
    <property type="evidence" value="ECO:0007669"/>
    <property type="project" value="TreeGrafter"/>
</dbReference>
<dbReference type="InterPro" id="IPR050138">
    <property type="entry name" value="DHOase/Allantoinase_Hydrolase"/>
</dbReference>
<organism evidence="3 4">
    <name type="scientific">Neolewinella agarilytica</name>
    <dbReference type="NCBI Taxonomy" id="478744"/>
    <lineage>
        <taxon>Bacteria</taxon>
        <taxon>Pseudomonadati</taxon>
        <taxon>Bacteroidota</taxon>
        <taxon>Saprospiria</taxon>
        <taxon>Saprospirales</taxon>
        <taxon>Lewinellaceae</taxon>
        <taxon>Neolewinella</taxon>
    </lineage>
</organism>
<dbReference type="Gene3D" id="3.20.20.140">
    <property type="entry name" value="Metal-dependent hydrolases"/>
    <property type="match status" value="1"/>
</dbReference>
<evidence type="ECO:0000259" key="2">
    <source>
        <dbReference type="Pfam" id="PF12890"/>
    </source>
</evidence>
<dbReference type="InterPro" id="IPR004722">
    <property type="entry name" value="DHOase"/>
</dbReference>
<gene>
    <name evidence="3" type="ORF">SAMN05444359_1285</name>
</gene>
<name>A0A1H9MAB3_9BACT</name>
<dbReference type="CDD" id="cd01317">
    <property type="entry name" value="DHOase_IIa"/>
    <property type="match status" value="1"/>
</dbReference>
<dbReference type="PANTHER" id="PTHR43668">
    <property type="entry name" value="ALLANTOINASE"/>
    <property type="match status" value="1"/>
</dbReference>
<keyword evidence="1" id="KW-0665">Pyrimidine biosynthesis</keyword>
<dbReference type="InterPro" id="IPR011059">
    <property type="entry name" value="Metal-dep_hydrolase_composite"/>
</dbReference>
<accession>A0A1H9MAB3</accession>
<dbReference type="InParanoid" id="A0A1H9MAB3"/>
<dbReference type="EMBL" id="FOFB01000028">
    <property type="protein sequence ID" value="SER20521.1"/>
    <property type="molecule type" value="Genomic_DNA"/>
</dbReference>
<dbReference type="GO" id="GO:0005737">
    <property type="term" value="C:cytoplasm"/>
    <property type="evidence" value="ECO:0007669"/>
    <property type="project" value="TreeGrafter"/>
</dbReference>
<sequence>MLLRQFIITDPDGPHNGQTLDLRLEDGLITEMAESLTASANEPVMEGKGARLSAGFVDLGAYLGDPGHEEREDIASLRAAAAAGGYTAVATLPNTEPVRQSVADVAYLLRQNGDHPVDLLPLAALSRNLEGKDLTEMLELAHAGATVFTDGPKRRVSGSLLKRSLEYAQAGNCRVMISPYDEALVPEGQMHEGTISTRLGLRGIPVMSESIPLKRAMELLKYTEGKLIIHLLSSASGVREVRAAKAAGLNVLATVSAHHLQFTDEELATFDSSFKMLPPLREEEDRQALIEGLKDGTIDAIVSNHVARHGEEKDLEFFYADFGALGLQTAFRQCLQSLETSLSIEDIVAKFTSGPRLLLGESPLHLRPGAPACLTLFTTEGSSTFSAADLKGKTVNSPLIGKTLPGKIIGVVNNGKLVE</sequence>
<evidence type="ECO:0000313" key="4">
    <source>
        <dbReference type="Proteomes" id="UP000199021"/>
    </source>
</evidence>
<evidence type="ECO:0000256" key="1">
    <source>
        <dbReference type="ARBA" id="ARBA00022975"/>
    </source>
</evidence>
<dbReference type="SUPFAM" id="SSF51556">
    <property type="entry name" value="Metallo-dependent hydrolases"/>
    <property type="match status" value="1"/>
</dbReference>
<dbReference type="PANTHER" id="PTHR43668:SF2">
    <property type="entry name" value="ALLANTOINASE"/>
    <property type="match status" value="1"/>
</dbReference>
<dbReference type="Proteomes" id="UP000199021">
    <property type="component" value="Unassembled WGS sequence"/>
</dbReference>
<dbReference type="Gene3D" id="2.30.40.10">
    <property type="entry name" value="Urease, subunit C, domain 1"/>
    <property type="match status" value="1"/>
</dbReference>
<dbReference type="RefSeq" id="WP_090172129.1">
    <property type="nucleotide sequence ID" value="NZ_FOFB01000028.1"/>
</dbReference>
<dbReference type="OrthoDB" id="9765462at2"/>
<protein>
    <submittedName>
        <fullName evidence="3">Dihydroorotase</fullName>
    </submittedName>
</protein>
<dbReference type="InterPro" id="IPR032466">
    <property type="entry name" value="Metal_Hydrolase"/>
</dbReference>
<dbReference type="GO" id="GO:0006145">
    <property type="term" value="P:purine nucleobase catabolic process"/>
    <property type="evidence" value="ECO:0007669"/>
    <property type="project" value="TreeGrafter"/>
</dbReference>
<feature type="domain" description="Dihydroorotase catalytic" evidence="2">
    <location>
        <begin position="54"/>
        <end position="221"/>
    </location>
</feature>
<evidence type="ECO:0000313" key="3">
    <source>
        <dbReference type="EMBL" id="SER20521.1"/>
    </source>
</evidence>
<dbReference type="GO" id="GO:0004151">
    <property type="term" value="F:dihydroorotase activity"/>
    <property type="evidence" value="ECO:0007669"/>
    <property type="project" value="InterPro"/>
</dbReference>
<dbReference type="GO" id="GO:0046872">
    <property type="term" value="F:metal ion binding"/>
    <property type="evidence" value="ECO:0007669"/>
    <property type="project" value="InterPro"/>
</dbReference>
<dbReference type="SUPFAM" id="SSF51338">
    <property type="entry name" value="Composite domain of metallo-dependent hydrolases"/>
    <property type="match status" value="1"/>
</dbReference>
<dbReference type="InterPro" id="IPR024403">
    <property type="entry name" value="DHOase_cat"/>
</dbReference>
<dbReference type="FunCoup" id="A0A1H9MAB3">
    <property type="interactions" value="276"/>
</dbReference>
<dbReference type="GO" id="GO:0006221">
    <property type="term" value="P:pyrimidine nucleotide biosynthetic process"/>
    <property type="evidence" value="ECO:0007669"/>
    <property type="project" value="UniProtKB-KW"/>
</dbReference>